<evidence type="ECO:0000313" key="2">
    <source>
        <dbReference type="Proteomes" id="UP000265520"/>
    </source>
</evidence>
<sequence>MSENTTEVIQLSDSEIDQIRESASRASLCDSVKMLSDKGERIREENEGGYHTGEKRTEAANRDVIVGREERVEVRIVNEFSEGCWRRRR</sequence>
<dbReference type="AlphaFoldDB" id="A0A392SN67"/>
<dbReference type="Proteomes" id="UP000265520">
    <property type="component" value="Unassembled WGS sequence"/>
</dbReference>
<feature type="non-terminal residue" evidence="1">
    <location>
        <position position="89"/>
    </location>
</feature>
<evidence type="ECO:0000313" key="1">
    <source>
        <dbReference type="EMBL" id="MCI49624.1"/>
    </source>
</evidence>
<protein>
    <submittedName>
        <fullName evidence="1">Uncharacterized protein</fullName>
    </submittedName>
</protein>
<name>A0A392SN67_9FABA</name>
<proteinExistence type="predicted"/>
<reference evidence="1 2" key="1">
    <citation type="journal article" date="2018" name="Front. Plant Sci.">
        <title>Red Clover (Trifolium pratense) and Zigzag Clover (T. medium) - A Picture of Genomic Similarities and Differences.</title>
        <authorList>
            <person name="Dluhosova J."/>
            <person name="Istvanek J."/>
            <person name="Nedelnik J."/>
            <person name="Repkova J."/>
        </authorList>
    </citation>
    <scope>NUCLEOTIDE SEQUENCE [LARGE SCALE GENOMIC DNA]</scope>
    <source>
        <strain evidence="2">cv. 10/8</strain>
        <tissue evidence="1">Leaf</tissue>
    </source>
</reference>
<accession>A0A392SN67</accession>
<dbReference type="EMBL" id="LXQA010403959">
    <property type="protein sequence ID" value="MCI49624.1"/>
    <property type="molecule type" value="Genomic_DNA"/>
</dbReference>
<comment type="caution">
    <text evidence="1">The sequence shown here is derived from an EMBL/GenBank/DDBJ whole genome shotgun (WGS) entry which is preliminary data.</text>
</comment>
<organism evidence="1 2">
    <name type="scientific">Trifolium medium</name>
    <dbReference type="NCBI Taxonomy" id="97028"/>
    <lineage>
        <taxon>Eukaryota</taxon>
        <taxon>Viridiplantae</taxon>
        <taxon>Streptophyta</taxon>
        <taxon>Embryophyta</taxon>
        <taxon>Tracheophyta</taxon>
        <taxon>Spermatophyta</taxon>
        <taxon>Magnoliopsida</taxon>
        <taxon>eudicotyledons</taxon>
        <taxon>Gunneridae</taxon>
        <taxon>Pentapetalae</taxon>
        <taxon>rosids</taxon>
        <taxon>fabids</taxon>
        <taxon>Fabales</taxon>
        <taxon>Fabaceae</taxon>
        <taxon>Papilionoideae</taxon>
        <taxon>50 kb inversion clade</taxon>
        <taxon>NPAAA clade</taxon>
        <taxon>Hologalegina</taxon>
        <taxon>IRL clade</taxon>
        <taxon>Trifolieae</taxon>
        <taxon>Trifolium</taxon>
    </lineage>
</organism>
<keyword evidence="2" id="KW-1185">Reference proteome</keyword>